<dbReference type="EMBL" id="LR797271">
    <property type="protein sequence ID" value="CAB4198395.1"/>
    <property type="molecule type" value="Genomic_DNA"/>
</dbReference>
<reference evidence="1" key="1">
    <citation type="submission" date="2020-05" db="EMBL/GenBank/DDBJ databases">
        <authorList>
            <person name="Chiriac C."/>
            <person name="Salcher M."/>
            <person name="Ghai R."/>
            <person name="Kavagutti S V."/>
        </authorList>
    </citation>
    <scope>NUCLEOTIDE SEQUENCE</scope>
</reference>
<gene>
    <name evidence="1" type="ORF">UFOVP1309_82</name>
</gene>
<protein>
    <submittedName>
        <fullName evidence="1">Uncharacterized protein</fullName>
    </submittedName>
</protein>
<evidence type="ECO:0000313" key="1">
    <source>
        <dbReference type="EMBL" id="CAB4198395.1"/>
    </source>
</evidence>
<organism evidence="1">
    <name type="scientific">uncultured Caudovirales phage</name>
    <dbReference type="NCBI Taxonomy" id="2100421"/>
    <lineage>
        <taxon>Viruses</taxon>
        <taxon>Duplodnaviria</taxon>
        <taxon>Heunggongvirae</taxon>
        <taxon>Uroviricota</taxon>
        <taxon>Caudoviricetes</taxon>
        <taxon>Peduoviridae</taxon>
        <taxon>Maltschvirus</taxon>
        <taxon>Maltschvirus maltsch</taxon>
    </lineage>
</organism>
<accession>A0A6J5S0M0</accession>
<name>A0A6J5S0M0_9CAUD</name>
<sequence length="39" mass="4536">MNAFFEILIILVLSFLFSGEPDLWDALHDRAVVMIQDKK</sequence>
<proteinExistence type="predicted"/>